<dbReference type="Pfam" id="PF03328">
    <property type="entry name" value="HpcH_HpaI"/>
    <property type="match status" value="1"/>
</dbReference>
<evidence type="ECO:0000256" key="2">
    <source>
        <dbReference type="ARBA" id="ARBA00022723"/>
    </source>
</evidence>
<feature type="binding site" evidence="5">
    <location>
        <position position="148"/>
    </location>
    <ligand>
        <name>Mg(2+)</name>
        <dbReference type="ChEBI" id="CHEBI:18420"/>
    </ligand>
</feature>
<evidence type="ECO:0000256" key="5">
    <source>
        <dbReference type="PIRSR" id="PIRSR015582-2"/>
    </source>
</evidence>
<comment type="cofactor">
    <cofactor evidence="1">
        <name>Mg(2+)</name>
        <dbReference type="ChEBI" id="CHEBI:18420"/>
    </cofactor>
</comment>
<name>A0A4U0SS39_9ACTN</name>
<dbReference type="Proteomes" id="UP000305778">
    <property type="component" value="Unassembled WGS sequence"/>
</dbReference>
<dbReference type="GO" id="GO:0000287">
    <property type="term" value="F:magnesium ion binding"/>
    <property type="evidence" value="ECO:0007669"/>
    <property type="project" value="TreeGrafter"/>
</dbReference>
<accession>A0A4U0SS39</accession>
<evidence type="ECO:0000313" key="7">
    <source>
        <dbReference type="EMBL" id="TKA11171.1"/>
    </source>
</evidence>
<feature type="binding site" evidence="5">
    <location>
        <position position="122"/>
    </location>
    <ligand>
        <name>Mg(2+)</name>
        <dbReference type="ChEBI" id="CHEBI:18420"/>
    </ligand>
</feature>
<reference evidence="7 8" key="1">
    <citation type="submission" date="2019-04" db="EMBL/GenBank/DDBJ databases">
        <title>Streptomyces oryziradicis sp. nov., a novel actinomycete isolated from rhizosphere soil of rice (Oryza sativa L.).</title>
        <authorList>
            <person name="Li C."/>
        </authorList>
    </citation>
    <scope>NUCLEOTIDE SEQUENCE [LARGE SCALE GENOMIC DNA]</scope>
    <source>
        <strain evidence="7 8">NEAU-C40</strain>
    </source>
</reference>
<feature type="domain" description="HpcH/HpaI aldolase/citrate lyase" evidence="6">
    <location>
        <begin position="11"/>
        <end position="218"/>
    </location>
</feature>
<evidence type="ECO:0000256" key="3">
    <source>
        <dbReference type="ARBA" id="ARBA00022842"/>
    </source>
</evidence>
<dbReference type="PANTHER" id="PTHR32308:SF10">
    <property type="entry name" value="CITRATE LYASE SUBUNIT BETA"/>
    <property type="match status" value="1"/>
</dbReference>
<dbReference type="SUPFAM" id="SSF51621">
    <property type="entry name" value="Phosphoenolpyruvate/pyruvate domain"/>
    <property type="match status" value="1"/>
</dbReference>
<dbReference type="InterPro" id="IPR005000">
    <property type="entry name" value="Aldolase/citrate-lyase_domain"/>
</dbReference>
<feature type="binding site" evidence="4">
    <location>
        <position position="122"/>
    </location>
    <ligand>
        <name>substrate</name>
    </ligand>
</feature>
<keyword evidence="3 5" id="KW-0460">Magnesium</keyword>
<dbReference type="GO" id="GO:0006107">
    <property type="term" value="P:oxaloacetate metabolic process"/>
    <property type="evidence" value="ECO:0007669"/>
    <property type="project" value="TreeGrafter"/>
</dbReference>
<evidence type="ECO:0000313" key="8">
    <source>
        <dbReference type="Proteomes" id="UP000305778"/>
    </source>
</evidence>
<keyword evidence="8" id="KW-1185">Reference proteome</keyword>
<comment type="caution">
    <text evidence="7">The sequence shown here is derived from an EMBL/GenBank/DDBJ whole genome shotgun (WGS) entry which is preliminary data.</text>
</comment>
<keyword evidence="2 5" id="KW-0479">Metal-binding</keyword>
<dbReference type="EMBL" id="SUMC01000009">
    <property type="protein sequence ID" value="TKA11171.1"/>
    <property type="molecule type" value="Genomic_DNA"/>
</dbReference>
<dbReference type="AlphaFoldDB" id="A0A4U0SS39"/>
<dbReference type="GO" id="GO:0016829">
    <property type="term" value="F:lyase activity"/>
    <property type="evidence" value="ECO:0007669"/>
    <property type="project" value="UniProtKB-KW"/>
</dbReference>
<evidence type="ECO:0000256" key="1">
    <source>
        <dbReference type="ARBA" id="ARBA00001946"/>
    </source>
</evidence>
<sequence>MTGQVYGAGARSFLFVPGTRPDRFAKAAASGADAVILDLEDAVAPQDKASARALVAGHVRDQQQALVRVNGAGTPWFADDLAAFADAGRPAGIVLPKAESPEQVAEVLTALGLRVPIFTLIESARGVRDANLIAQAPGVTRMMFGNLDFALDAGITARSADERELLFARSALVIASRAAGLPGPVDGVQPDIENDEATRTAARNAADLGFTGKLCIHPRQIPPVHSAFEPSADELRWAARVLELAGDSGGAAMRLDGEMLDAPRLELARRIVGAARKAPAGGKPSEDQ</sequence>
<protein>
    <submittedName>
        <fullName evidence="7">CoA ester lyase</fullName>
    </submittedName>
</protein>
<organism evidence="7 8">
    <name type="scientific">Actinacidiphila oryziradicis</name>
    <dbReference type="NCBI Taxonomy" id="2571141"/>
    <lineage>
        <taxon>Bacteria</taxon>
        <taxon>Bacillati</taxon>
        <taxon>Actinomycetota</taxon>
        <taxon>Actinomycetes</taxon>
        <taxon>Kitasatosporales</taxon>
        <taxon>Streptomycetaceae</taxon>
        <taxon>Actinacidiphila</taxon>
    </lineage>
</organism>
<evidence type="ECO:0000259" key="6">
    <source>
        <dbReference type="Pfam" id="PF03328"/>
    </source>
</evidence>
<feature type="binding site" evidence="4">
    <location>
        <position position="68"/>
    </location>
    <ligand>
        <name>substrate</name>
    </ligand>
</feature>
<dbReference type="OrthoDB" id="4322898at2"/>
<dbReference type="PIRSF" id="PIRSF015582">
    <property type="entry name" value="Cit_lyase_B"/>
    <property type="match status" value="1"/>
</dbReference>
<keyword evidence="7" id="KW-0456">Lyase</keyword>
<dbReference type="InterPro" id="IPR011206">
    <property type="entry name" value="Citrate_lyase_beta/mcl1/mcl2"/>
</dbReference>
<proteinExistence type="predicted"/>
<dbReference type="Gene3D" id="3.20.20.60">
    <property type="entry name" value="Phosphoenolpyruvate-binding domains"/>
    <property type="match status" value="1"/>
</dbReference>
<dbReference type="InterPro" id="IPR015813">
    <property type="entry name" value="Pyrv/PenolPyrv_kinase-like_dom"/>
</dbReference>
<gene>
    <name evidence="7" type="ORF">FCI23_12460</name>
</gene>
<dbReference type="RefSeq" id="WP_136723585.1">
    <property type="nucleotide sequence ID" value="NZ_SUMC01000009.1"/>
</dbReference>
<dbReference type="InterPro" id="IPR040442">
    <property type="entry name" value="Pyrv_kinase-like_dom_sf"/>
</dbReference>
<dbReference type="PANTHER" id="PTHR32308">
    <property type="entry name" value="LYASE BETA SUBUNIT, PUTATIVE (AFU_ORTHOLOGUE AFUA_4G13030)-RELATED"/>
    <property type="match status" value="1"/>
</dbReference>
<evidence type="ECO:0000256" key="4">
    <source>
        <dbReference type="PIRSR" id="PIRSR015582-1"/>
    </source>
</evidence>